<proteinExistence type="inferred from homology"/>
<evidence type="ECO:0000256" key="4">
    <source>
        <dbReference type="RuleBase" id="RU365068"/>
    </source>
</evidence>
<keyword evidence="8" id="KW-1185">Reference proteome</keyword>
<dbReference type="GO" id="GO:0003723">
    <property type="term" value="F:RNA binding"/>
    <property type="evidence" value="ECO:0007669"/>
    <property type="project" value="UniProtKB-UniRule"/>
</dbReference>
<evidence type="ECO:0000313" key="8">
    <source>
        <dbReference type="Proteomes" id="UP000284375"/>
    </source>
</evidence>
<dbReference type="InterPro" id="IPR011545">
    <property type="entry name" value="DEAD/DEAH_box_helicase_dom"/>
</dbReference>
<dbReference type="STRING" id="252740.A0A423V893"/>
<sequence>MEDAPLHGITGDGVDKDSRQGVVARGTVAKTRSVTPMEHLPVHPDLLRSVLERPELYGGTPLEKEAFHHISSGNDVFIRQHANICPTYLLPIIQKVISSQEKRPASTFVQTAAFARHIAKIRSISVLILTPWNLDKAQSFYAAKKLLSKFPSLRVGTALFGRSPAAIELGILNGCDVLVANPDILIQIIDESAQSVEIRRKLARLQAVVVEDADILVRPRSIPGLQYIINELIRNEHGEKRSRIQGVVVSATALDGPIKGLADTLLSPRYECLEAPRKTQTKYSHSNDNKHELRRWQKNHGKVGGR</sequence>
<dbReference type="SUPFAM" id="SSF52540">
    <property type="entry name" value="P-loop containing nucleoside triphosphate hydrolases"/>
    <property type="match status" value="1"/>
</dbReference>
<comment type="function">
    <text evidence="4">RNA helicase.</text>
</comment>
<evidence type="ECO:0000256" key="1">
    <source>
        <dbReference type="ARBA" id="ARBA00022741"/>
    </source>
</evidence>
<evidence type="ECO:0000259" key="6">
    <source>
        <dbReference type="Pfam" id="PF00270"/>
    </source>
</evidence>
<dbReference type="EMBL" id="LJZO01000097">
    <property type="protein sequence ID" value="ROV87038.1"/>
    <property type="molecule type" value="Genomic_DNA"/>
</dbReference>
<comment type="domain">
    <text evidence="4">The Q motif is unique to and characteristic of the DEAD box family of RNA helicases and controls ATP binding and hydrolysis.</text>
</comment>
<dbReference type="GO" id="GO:0016787">
    <property type="term" value="F:hydrolase activity"/>
    <property type="evidence" value="ECO:0007669"/>
    <property type="project" value="UniProtKB-KW"/>
</dbReference>
<feature type="domain" description="DEAD/DEAH-box helicase" evidence="6">
    <location>
        <begin position="63"/>
        <end position="253"/>
    </location>
</feature>
<feature type="region of interest" description="Disordered" evidence="5">
    <location>
        <begin position="1"/>
        <end position="20"/>
    </location>
</feature>
<feature type="compositionally biased region" description="Basic and acidic residues" evidence="5">
    <location>
        <begin position="285"/>
        <end position="295"/>
    </location>
</feature>
<dbReference type="AlphaFoldDB" id="A0A423V893"/>
<dbReference type="GO" id="GO:0005524">
    <property type="term" value="F:ATP binding"/>
    <property type="evidence" value="ECO:0007669"/>
    <property type="project" value="UniProtKB-UniRule"/>
</dbReference>
<evidence type="ECO:0000256" key="3">
    <source>
        <dbReference type="ARBA" id="ARBA00022840"/>
    </source>
</evidence>
<reference evidence="7 8" key="1">
    <citation type="submission" date="2015-09" db="EMBL/GenBank/DDBJ databases">
        <title>Host preference determinants of Valsa canker pathogens revealed by comparative genomics.</title>
        <authorList>
            <person name="Yin Z."/>
            <person name="Huang L."/>
        </authorList>
    </citation>
    <scope>NUCLEOTIDE SEQUENCE [LARGE SCALE GENOMIC DNA]</scope>
    <source>
        <strain evidence="7 8">YSFL</strain>
    </source>
</reference>
<accession>A0A423V893</accession>
<dbReference type="InterPro" id="IPR027417">
    <property type="entry name" value="P-loop_NTPase"/>
</dbReference>
<evidence type="ECO:0000256" key="5">
    <source>
        <dbReference type="SAM" id="MobiDB-lite"/>
    </source>
</evidence>
<dbReference type="Pfam" id="PF00270">
    <property type="entry name" value="DEAD"/>
    <property type="match status" value="1"/>
</dbReference>
<comment type="caution">
    <text evidence="7">The sequence shown here is derived from an EMBL/GenBank/DDBJ whole genome shotgun (WGS) entry which is preliminary data.</text>
</comment>
<keyword evidence="1 4" id="KW-0547">Nucleotide-binding</keyword>
<dbReference type="Proteomes" id="UP000284375">
    <property type="component" value="Unassembled WGS sequence"/>
</dbReference>
<dbReference type="PANTHER" id="PTHR24031">
    <property type="entry name" value="RNA HELICASE"/>
    <property type="match status" value="1"/>
</dbReference>
<comment type="catalytic activity">
    <reaction evidence="4">
        <text>ATP + H2O = ADP + phosphate + H(+)</text>
        <dbReference type="Rhea" id="RHEA:13065"/>
        <dbReference type="ChEBI" id="CHEBI:15377"/>
        <dbReference type="ChEBI" id="CHEBI:15378"/>
        <dbReference type="ChEBI" id="CHEBI:30616"/>
        <dbReference type="ChEBI" id="CHEBI:43474"/>
        <dbReference type="ChEBI" id="CHEBI:456216"/>
        <dbReference type="EC" id="3.6.4.13"/>
    </reaction>
</comment>
<evidence type="ECO:0000313" key="7">
    <source>
        <dbReference type="EMBL" id="ROV87038.1"/>
    </source>
</evidence>
<keyword evidence="4" id="KW-0694">RNA-binding</keyword>
<protein>
    <recommendedName>
        <fullName evidence="4">ATP-dependent RNA helicase</fullName>
        <ecNumber evidence="4">3.6.4.13</ecNumber>
    </recommendedName>
</protein>
<keyword evidence="3 4" id="KW-0067">ATP-binding</keyword>
<feature type="compositionally biased region" description="Basic residues" evidence="5">
    <location>
        <begin position="296"/>
        <end position="306"/>
    </location>
</feature>
<dbReference type="Gene3D" id="3.40.50.300">
    <property type="entry name" value="P-loop containing nucleotide triphosphate hydrolases"/>
    <property type="match status" value="1"/>
</dbReference>
<dbReference type="EC" id="3.6.4.13" evidence="4"/>
<comment type="similarity">
    <text evidence="4">Belongs to the DEAD box helicase family.</text>
</comment>
<dbReference type="GO" id="GO:0003724">
    <property type="term" value="F:RNA helicase activity"/>
    <property type="evidence" value="ECO:0007669"/>
    <property type="project" value="UniProtKB-EC"/>
</dbReference>
<gene>
    <name evidence="7" type="ORF">VSDG_10030</name>
</gene>
<name>A0A423V893_CYTCH</name>
<feature type="region of interest" description="Disordered" evidence="5">
    <location>
        <begin position="277"/>
        <end position="306"/>
    </location>
</feature>
<evidence type="ECO:0000256" key="2">
    <source>
        <dbReference type="ARBA" id="ARBA00022801"/>
    </source>
</evidence>
<keyword evidence="4" id="KW-0347">Helicase</keyword>
<keyword evidence="2 4" id="KW-0378">Hydrolase</keyword>
<dbReference type="OrthoDB" id="249932at2759"/>
<organism evidence="7 8">
    <name type="scientific">Cytospora chrysosperma</name>
    <name type="common">Cytospora canker fungus</name>
    <name type="synonym">Sphaeria chrysosperma</name>
    <dbReference type="NCBI Taxonomy" id="252740"/>
    <lineage>
        <taxon>Eukaryota</taxon>
        <taxon>Fungi</taxon>
        <taxon>Dikarya</taxon>
        <taxon>Ascomycota</taxon>
        <taxon>Pezizomycotina</taxon>
        <taxon>Sordariomycetes</taxon>
        <taxon>Sordariomycetidae</taxon>
        <taxon>Diaporthales</taxon>
        <taxon>Cytosporaceae</taxon>
        <taxon>Cytospora</taxon>
    </lineage>
</organism>